<organism evidence="9 10">
    <name type="scientific">candidate division WOR_3 bacterium SM23_60</name>
    <dbReference type="NCBI Taxonomy" id="1703780"/>
    <lineage>
        <taxon>Bacteria</taxon>
        <taxon>Bacteria division WOR-3</taxon>
    </lineage>
</organism>
<dbReference type="AlphaFoldDB" id="A0A0S8GBU0"/>
<dbReference type="GO" id="GO:0051539">
    <property type="term" value="F:4 iron, 4 sulfur cluster binding"/>
    <property type="evidence" value="ECO:0007669"/>
    <property type="project" value="InterPro"/>
</dbReference>
<proteinExistence type="predicted"/>
<dbReference type="InterPro" id="IPR007197">
    <property type="entry name" value="rSAM"/>
</dbReference>
<gene>
    <name evidence="9" type="ORF">AMJ87_09110</name>
</gene>
<evidence type="ECO:0000256" key="2">
    <source>
        <dbReference type="ARBA" id="ARBA00022485"/>
    </source>
</evidence>
<dbReference type="InterPro" id="IPR058240">
    <property type="entry name" value="rSAM_sf"/>
</dbReference>
<dbReference type="SUPFAM" id="SSF102114">
    <property type="entry name" value="Radical SAM enzymes"/>
    <property type="match status" value="1"/>
</dbReference>
<keyword evidence="6" id="KW-0408">Iron</keyword>
<comment type="cofactor">
    <cofactor evidence="1">
        <name>[4Fe-4S] cluster</name>
        <dbReference type="ChEBI" id="CHEBI:49883"/>
    </cofactor>
</comment>
<dbReference type="CDD" id="cd01335">
    <property type="entry name" value="Radical_SAM"/>
    <property type="match status" value="1"/>
</dbReference>
<dbReference type="Proteomes" id="UP000051096">
    <property type="component" value="Unassembled WGS sequence"/>
</dbReference>
<name>A0A0S8GBU0_UNCW3</name>
<dbReference type="SMART" id="SM00729">
    <property type="entry name" value="Elp3"/>
    <property type="match status" value="1"/>
</dbReference>
<keyword evidence="3" id="KW-0808">Transferase</keyword>
<dbReference type="EMBL" id="LJUO01000096">
    <property type="protein sequence ID" value="KPK70318.1"/>
    <property type="molecule type" value="Genomic_DNA"/>
</dbReference>
<dbReference type="InterPro" id="IPR023404">
    <property type="entry name" value="rSAM_horseshoe"/>
</dbReference>
<dbReference type="InterPro" id="IPR006638">
    <property type="entry name" value="Elp3/MiaA/NifB-like_rSAM"/>
</dbReference>
<keyword evidence="7" id="KW-0411">Iron-sulfur</keyword>
<evidence type="ECO:0000256" key="6">
    <source>
        <dbReference type="ARBA" id="ARBA00023004"/>
    </source>
</evidence>
<dbReference type="NCBIfam" id="TIGR00089">
    <property type="entry name" value="MiaB/RimO family radical SAM methylthiotransferase"/>
    <property type="match status" value="1"/>
</dbReference>
<evidence type="ECO:0000256" key="4">
    <source>
        <dbReference type="ARBA" id="ARBA00022691"/>
    </source>
</evidence>
<dbReference type="SFLD" id="SFLDS00029">
    <property type="entry name" value="Radical_SAM"/>
    <property type="match status" value="1"/>
</dbReference>
<dbReference type="PATRIC" id="fig|1703780.3.peg.819"/>
<sequence>MRKLRSAIRKFPDSTIIATGCACHLAREKFSGAHRIIDNVERNRLIQDIYPRPNRSRYFLKIQDGCNEKCTFCIVPKVRDTIVSKPIEIVIDEIRWARHCGYHEIVLVGANIGLYGIEKEMRLHDLLKALSTVRDLPRIRLSSIEPKFVDAELIACLKNLPFCRHFHIPLQSANNVVLDRMNRGYMVDHLQHIVDLIHANFNDCAIGADIIVGFPSEGEREFQSTYQFVEMNPFTHLHVFPYSVRPGTVASTFGDVVSRQEKRRRLWQLQKLIAHKNYVFRKSLRGRTLRIIAEQHDGSVLGVTDNYIRVEVDEDCTERGLYPTTVTRVTPQKTYGTKVST</sequence>
<evidence type="ECO:0000256" key="1">
    <source>
        <dbReference type="ARBA" id="ARBA00001966"/>
    </source>
</evidence>
<dbReference type="SFLD" id="SFLDG01082">
    <property type="entry name" value="B12-binding_domain_containing"/>
    <property type="match status" value="1"/>
</dbReference>
<dbReference type="GO" id="GO:0035598">
    <property type="term" value="F:tRNA (N(6)-L-threonylcarbamoyladenosine(37)-C(2))-methylthiotransferase activity"/>
    <property type="evidence" value="ECO:0007669"/>
    <property type="project" value="TreeGrafter"/>
</dbReference>
<evidence type="ECO:0000256" key="3">
    <source>
        <dbReference type="ARBA" id="ARBA00022679"/>
    </source>
</evidence>
<dbReference type="Gene3D" id="3.80.30.20">
    <property type="entry name" value="tm_1862 like domain"/>
    <property type="match status" value="1"/>
</dbReference>
<evidence type="ECO:0000256" key="7">
    <source>
        <dbReference type="ARBA" id="ARBA00023014"/>
    </source>
</evidence>
<evidence type="ECO:0000313" key="9">
    <source>
        <dbReference type="EMBL" id="KPK70318.1"/>
    </source>
</evidence>
<keyword evidence="5" id="KW-0479">Metal-binding</keyword>
<reference evidence="9 10" key="1">
    <citation type="journal article" date="2015" name="Microbiome">
        <title>Genomic resolution of linkages in carbon, nitrogen, and sulfur cycling among widespread estuary sediment bacteria.</title>
        <authorList>
            <person name="Baker B.J."/>
            <person name="Lazar C.S."/>
            <person name="Teske A.P."/>
            <person name="Dick G.J."/>
        </authorList>
    </citation>
    <scope>NUCLEOTIDE SEQUENCE [LARGE SCALE GENOMIC DNA]</scope>
    <source>
        <strain evidence="9">SM23_60</strain>
    </source>
</reference>
<dbReference type="PROSITE" id="PS51918">
    <property type="entry name" value="RADICAL_SAM"/>
    <property type="match status" value="1"/>
</dbReference>
<evidence type="ECO:0000313" key="10">
    <source>
        <dbReference type="Proteomes" id="UP000051096"/>
    </source>
</evidence>
<dbReference type="Pfam" id="PF04055">
    <property type="entry name" value="Radical_SAM"/>
    <property type="match status" value="1"/>
</dbReference>
<dbReference type="PANTHER" id="PTHR11918">
    <property type="entry name" value="RADICAL SAM PROTEINS"/>
    <property type="match status" value="1"/>
</dbReference>
<evidence type="ECO:0000256" key="5">
    <source>
        <dbReference type="ARBA" id="ARBA00022723"/>
    </source>
</evidence>
<evidence type="ECO:0000259" key="8">
    <source>
        <dbReference type="PROSITE" id="PS51918"/>
    </source>
</evidence>
<comment type="caution">
    <text evidence="9">The sequence shown here is derived from an EMBL/GenBank/DDBJ whole genome shotgun (WGS) entry which is preliminary data.</text>
</comment>
<protein>
    <recommendedName>
        <fullName evidence="8">Radical SAM core domain-containing protein</fullName>
    </recommendedName>
</protein>
<feature type="domain" description="Radical SAM core" evidence="8">
    <location>
        <begin position="52"/>
        <end position="281"/>
    </location>
</feature>
<keyword evidence="4" id="KW-0949">S-adenosyl-L-methionine</keyword>
<dbReference type="PANTHER" id="PTHR11918:SF45">
    <property type="entry name" value="THREONYLCARBAMOYLADENOSINE TRNA METHYLTHIOTRANSFERASE"/>
    <property type="match status" value="1"/>
</dbReference>
<accession>A0A0S8GBU0</accession>
<keyword evidence="2" id="KW-0004">4Fe-4S</keyword>
<dbReference type="InterPro" id="IPR005839">
    <property type="entry name" value="Methylthiotransferase"/>
</dbReference>